<accession>A0ABS5TTM2</accession>
<dbReference type="Proteomes" id="UP001197247">
    <property type="component" value="Unassembled WGS sequence"/>
</dbReference>
<reference evidence="1 2" key="1">
    <citation type="submission" date="2021-05" db="EMBL/GenBank/DDBJ databases">
        <title>Kineosporia and Streptomyces sp. nov. two new marine actinobacteria isolated from Coral.</title>
        <authorList>
            <person name="Buangrab K."/>
            <person name="Sutthacheep M."/>
            <person name="Yeemin T."/>
            <person name="Harunari E."/>
            <person name="Igarashi Y."/>
            <person name="Kanchanasin P."/>
            <person name="Tanasupawat S."/>
            <person name="Phongsopitanun W."/>
        </authorList>
    </citation>
    <scope>NUCLEOTIDE SEQUENCE [LARGE SCALE GENOMIC DNA]</scope>
    <source>
        <strain evidence="1 2">J2-2</strain>
    </source>
</reference>
<dbReference type="EMBL" id="JAHBAY010000024">
    <property type="protein sequence ID" value="MBT0774167.1"/>
    <property type="molecule type" value="Genomic_DNA"/>
</dbReference>
<proteinExistence type="predicted"/>
<evidence type="ECO:0000313" key="2">
    <source>
        <dbReference type="Proteomes" id="UP001197247"/>
    </source>
</evidence>
<evidence type="ECO:0000313" key="1">
    <source>
        <dbReference type="EMBL" id="MBT0774167.1"/>
    </source>
</evidence>
<comment type="caution">
    <text evidence="1">The sequence shown here is derived from an EMBL/GenBank/DDBJ whole genome shotgun (WGS) entry which is preliminary data.</text>
</comment>
<dbReference type="RefSeq" id="WP_214160706.1">
    <property type="nucleotide sequence ID" value="NZ_JAHBAY010000024.1"/>
</dbReference>
<gene>
    <name evidence="1" type="ORF">KIH74_34800</name>
</gene>
<evidence type="ECO:0008006" key="3">
    <source>
        <dbReference type="Google" id="ProtNLM"/>
    </source>
</evidence>
<protein>
    <recommendedName>
        <fullName evidence="3">Tetratricopeptide repeat protein</fullName>
    </recommendedName>
</protein>
<keyword evidence="2" id="KW-1185">Reference proteome</keyword>
<sequence length="309" mass="35012">MPSNNSELWRIGNVLKEEHARLLPGDSFAFVFVSEHSIAAGGHATTDLDHVGWDVLAKRFRKDIIEDVPAEGNWYVAVSAPLARVKFLTMTGALKARNFTLLFADRTGVRRACPSPVDSGMQPTDTPWDEWSWASMTVTDQRLNDLRAARHRLAQHPDELLPRDWDARTQDAMTSLDVAIRVVPWLDGPSAQLWRYLTGFLDALHKPRAQVLLALWLYQQGRHTEAFTELAEAHRAVETDDRDQLRLDAFDEANFNREGSRIFVTLVGSLILEHADQTQIPVIVSSWIRHQAFHQSRDFGAPGAWDSSW</sequence>
<name>A0ABS5TTM2_9ACTN</name>
<organism evidence="1 2">
    <name type="scientific">Kineosporia corallincola</name>
    <dbReference type="NCBI Taxonomy" id="2835133"/>
    <lineage>
        <taxon>Bacteria</taxon>
        <taxon>Bacillati</taxon>
        <taxon>Actinomycetota</taxon>
        <taxon>Actinomycetes</taxon>
        <taxon>Kineosporiales</taxon>
        <taxon>Kineosporiaceae</taxon>
        <taxon>Kineosporia</taxon>
    </lineage>
</organism>